<feature type="transmembrane region" description="Helical" evidence="5">
    <location>
        <begin position="148"/>
        <end position="166"/>
    </location>
</feature>
<feature type="transmembrane region" description="Helical" evidence="5">
    <location>
        <begin position="46"/>
        <end position="67"/>
    </location>
</feature>
<dbReference type="PANTHER" id="PTHR23542">
    <property type="match status" value="1"/>
</dbReference>
<organism evidence="7">
    <name type="scientific">Nakamurella sp. A5-74</name>
    <dbReference type="NCBI Taxonomy" id="3158264"/>
    <lineage>
        <taxon>Bacteria</taxon>
        <taxon>Bacillati</taxon>
        <taxon>Actinomycetota</taxon>
        <taxon>Actinomycetes</taxon>
        <taxon>Nakamurellales</taxon>
        <taxon>Nakamurellaceae</taxon>
        <taxon>Nakamurella</taxon>
    </lineage>
</organism>
<accession>A0AAU8DRW6</accession>
<comment type="subcellular location">
    <subcellularLocation>
        <location evidence="1">Cell membrane</location>
        <topology evidence="1">Multi-pass membrane protein</topology>
    </subcellularLocation>
</comment>
<dbReference type="InterPro" id="IPR036259">
    <property type="entry name" value="MFS_trans_sf"/>
</dbReference>
<gene>
    <name evidence="7" type="ORF">ABLG96_04305</name>
</gene>
<dbReference type="SUPFAM" id="SSF103473">
    <property type="entry name" value="MFS general substrate transporter"/>
    <property type="match status" value="1"/>
</dbReference>
<dbReference type="GO" id="GO:0022857">
    <property type="term" value="F:transmembrane transporter activity"/>
    <property type="evidence" value="ECO:0007669"/>
    <property type="project" value="InterPro"/>
</dbReference>
<dbReference type="Gene3D" id="1.20.1250.20">
    <property type="entry name" value="MFS general substrate transporter like domains"/>
    <property type="match status" value="2"/>
</dbReference>
<dbReference type="InterPro" id="IPR020846">
    <property type="entry name" value="MFS_dom"/>
</dbReference>
<evidence type="ECO:0000256" key="3">
    <source>
        <dbReference type="ARBA" id="ARBA00022989"/>
    </source>
</evidence>
<dbReference type="RefSeq" id="WP_353650181.1">
    <property type="nucleotide sequence ID" value="NZ_CP159218.1"/>
</dbReference>
<dbReference type="PANTHER" id="PTHR23542:SF1">
    <property type="entry name" value="MAJOR FACILITATOR SUPERFAMILY (MFS) PROFILE DOMAIN-CONTAINING PROTEIN"/>
    <property type="match status" value="1"/>
</dbReference>
<name>A0AAU8DRW6_9ACTN</name>
<dbReference type="AlphaFoldDB" id="A0AAU8DRW6"/>
<keyword evidence="3 5" id="KW-1133">Transmembrane helix</keyword>
<proteinExistence type="predicted"/>
<feature type="transmembrane region" description="Helical" evidence="5">
    <location>
        <begin position="370"/>
        <end position="391"/>
    </location>
</feature>
<protein>
    <submittedName>
        <fullName evidence="7">MFS transporter</fullName>
    </submittedName>
</protein>
<dbReference type="EMBL" id="CP159218">
    <property type="protein sequence ID" value="XCG64568.1"/>
    <property type="molecule type" value="Genomic_DNA"/>
</dbReference>
<feature type="transmembrane region" description="Helical" evidence="5">
    <location>
        <begin position="250"/>
        <end position="271"/>
    </location>
</feature>
<keyword evidence="2 5" id="KW-0812">Transmembrane</keyword>
<reference evidence="7" key="1">
    <citation type="submission" date="2024-05" db="EMBL/GenBank/DDBJ databases">
        <authorList>
            <person name="Cai S.Y."/>
            <person name="Jin L.M."/>
            <person name="Li H.R."/>
        </authorList>
    </citation>
    <scope>NUCLEOTIDE SEQUENCE</scope>
    <source>
        <strain evidence="7">A5-74</strain>
    </source>
</reference>
<evidence type="ECO:0000256" key="1">
    <source>
        <dbReference type="ARBA" id="ARBA00004651"/>
    </source>
</evidence>
<evidence type="ECO:0000259" key="6">
    <source>
        <dbReference type="PROSITE" id="PS50850"/>
    </source>
</evidence>
<feature type="domain" description="Major facilitator superfamily (MFS) profile" evidence="6">
    <location>
        <begin position="215"/>
        <end position="416"/>
    </location>
</feature>
<feature type="transmembrane region" description="Helical" evidence="5">
    <location>
        <begin position="79"/>
        <end position="99"/>
    </location>
</feature>
<feature type="transmembrane region" description="Helical" evidence="5">
    <location>
        <begin position="105"/>
        <end position="127"/>
    </location>
</feature>
<dbReference type="Pfam" id="PF07690">
    <property type="entry name" value="MFS_1"/>
    <property type="match status" value="1"/>
</dbReference>
<evidence type="ECO:0000313" key="7">
    <source>
        <dbReference type="EMBL" id="XCG64568.1"/>
    </source>
</evidence>
<feature type="transmembrane region" description="Helical" evidence="5">
    <location>
        <begin position="338"/>
        <end position="358"/>
    </location>
</feature>
<dbReference type="PROSITE" id="PS50850">
    <property type="entry name" value="MFS"/>
    <property type="match status" value="1"/>
</dbReference>
<feature type="transmembrane region" description="Helical" evidence="5">
    <location>
        <begin position="172"/>
        <end position="189"/>
    </location>
</feature>
<evidence type="ECO:0000256" key="4">
    <source>
        <dbReference type="ARBA" id="ARBA00023136"/>
    </source>
</evidence>
<evidence type="ECO:0000256" key="5">
    <source>
        <dbReference type="SAM" id="Phobius"/>
    </source>
</evidence>
<evidence type="ECO:0000256" key="2">
    <source>
        <dbReference type="ARBA" id="ARBA00022692"/>
    </source>
</evidence>
<sequence length="416" mass="42752">MFGPYLDVLRLPGAARFSAAGALARMQMSMSGVGAVLLISDVRGSYGLAGAVSATFAISAAVAGPVVSRLIDSRGQRRVVPWQLALHLPALAAMIGFGVFTQLTWPILVLAVLAGAGVPSVGTLVRARWSKLLSGTPMLRTAFAWESLIDEMVFILGPVLATVLALQLFPSAALVFAAIFLTVGLVFLLSQVRTEPVPSGASHRAVGRPALLLPGVAGVALVFLLLGGVFGSLEVATVATTKEAGAPGTAGIMLALYSVGSLLSGLVFGVLELRASLLRQFVFSTAALAVVSLPLTFLDSMWLLGGGLFVAGLAAAPALISGMSLLQRLVPADRLTESLSWANSGMAVGLAISMPAAGYISDRAPAQQSYWVLSGCAIGAFVVVLAVLGSLRRAQQASEDRMAFAALTGKPELAAL</sequence>
<feature type="transmembrane region" description="Helical" evidence="5">
    <location>
        <begin position="210"/>
        <end position="230"/>
    </location>
</feature>
<dbReference type="InterPro" id="IPR011701">
    <property type="entry name" value="MFS"/>
</dbReference>
<keyword evidence="4 5" id="KW-0472">Membrane</keyword>
<feature type="transmembrane region" description="Helical" evidence="5">
    <location>
        <begin position="303"/>
        <end position="326"/>
    </location>
</feature>
<dbReference type="GO" id="GO:0005886">
    <property type="term" value="C:plasma membrane"/>
    <property type="evidence" value="ECO:0007669"/>
    <property type="project" value="UniProtKB-SubCell"/>
</dbReference>
<feature type="transmembrane region" description="Helical" evidence="5">
    <location>
        <begin position="278"/>
        <end position="297"/>
    </location>
</feature>